<organism evidence="3 4">
    <name type="scientific">Ataeniobius toweri</name>
    <dbReference type="NCBI Taxonomy" id="208326"/>
    <lineage>
        <taxon>Eukaryota</taxon>
        <taxon>Metazoa</taxon>
        <taxon>Chordata</taxon>
        <taxon>Craniata</taxon>
        <taxon>Vertebrata</taxon>
        <taxon>Euteleostomi</taxon>
        <taxon>Actinopterygii</taxon>
        <taxon>Neopterygii</taxon>
        <taxon>Teleostei</taxon>
        <taxon>Neoteleostei</taxon>
        <taxon>Acanthomorphata</taxon>
        <taxon>Ovalentaria</taxon>
        <taxon>Atherinomorphae</taxon>
        <taxon>Cyprinodontiformes</taxon>
        <taxon>Goodeidae</taxon>
        <taxon>Ataeniobius</taxon>
    </lineage>
</organism>
<comment type="function">
    <text evidence="1">Plays a role in transport between endoplasmic reticulum and Golgi.</text>
</comment>
<keyword evidence="1" id="KW-0931">ER-Golgi transport</keyword>
<reference evidence="3 4" key="1">
    <citation type="submission" date="2021-07" db="EMBL/GenBank/DDBJ databases">
        <authorList>
            <person name="Palmer J.M."/>
        </authorList>
    </citation>
    <scope>NUCLEOTIDE SEQUENCE [LARGE SCALE GENOMIC DNA]</scope>
    <source>
        <strain evidence="3 4">AT_MEX2019</strain>
        <tissue evidence="3">Muscle</tissue>
    </source>
</reference>
<protein>
    <recommendedName>
        <fullName evidence="1">Endoplasmic reticulum-Golgi intermediate compartment protein</fullName>
    </recommendedName>
</protein>
<feature type="domain" description="Endoplasmic reticulum vesicle transporter C-terminal" evidence="2">
    <location>
        <begin position="7"/>
        <end position="54"/>
    </location>
</feature>
<evidence type="ECO:0000313" key="4">
    <source>
        <dbReference type="Proteomes" id="UP001345963"/>
    </source>
</evidence>
<keyword evidence="1" id="KW-0333">Golgi apparatus</keyword>
<proteinExistence type="inferred from homology"/>
<sequence>SIPHPRGHAHLAALVSHDSYNFSHRIDHLSFGEEIPGLINPLDGTEKITTDGATIYFQ</sequence>
<comment type="subcellular location">
    <subcellularLocation>
        <location evidence="1">Endoplasmic reticulum membrane</location>
        <topology evidence="1">Multi-pass membrane protein</topology>
    </subcellularLocation>
    <subcellularLocation>
        <location evidence="1">Endoplasmic reticulum-Golgi intermediate compartment membrane</location>
        <topology evidence="1">Multi-pass membrane protein</topology>
    </subcellularLocation>
    <subcellularLocation>
        <location evidence="1">Golgi apparatus membrane</location>
        <topology evidence="1">Multi-pass membrane protein</topology>
    </subcellularLocation>
</comment>
<dbReference type="InterPro" id="IPR012936">
    <property type="entry name" value="Erv_C"/>
</dbReference>
<dbReference type="EMBL" id="JAHUTI010038921">
    <property type="protein sequence ID" value="MED6243976.1"/>
    <property type="molecule type" value="Genomic_DNA"/>
</dbReference>
<dbReference type="PANTHER" id="PTHR10984:SF30">
    <property type="entry name" value="ENDOPLASMIC RETICULUM-GOLGI INTERMEDIATE COMPARTMENT PROTEIN 2"/>
    <property type="match status" value="1"/>
</dbReference>
<accession>A0ABU7B1V6</accession>
<name>A0ABU7B1V6_9TELE</name>
<dbReference type="Proteomes" id="UP001345963">
    <property type="component" value="Unassembled WGS sequence"/>
</dbReference>
<dbReference type="Pfam" id="PF07970">
    <property type="entry name" value="COPIIcoated_ERV"/>
    <property type="match status" value="1"/>
</dbReference>
<gene>
    <name evidence="3" type="primary">ERGIC2_5</name>
    <name evidence="3" type="ORF">ATANTOWER_032285</name>
</gene>
<evidence type="ECO:0000259" key="2">
    <source>
        <dbReference type="Pfam" id="PF07970"/>
    </source>
</evidence>
<comment type="similarity">
    <text evidence="1">Belongs to the ERGIC family.</text>
</comment>
<dbReference type="PANTHER" id="PTHR10984">
    <property type="entry name" value="ENDOPLASMIC RETICULUM-GOLGI INTERMEDIATE COMPARTMENT PROTEIN"/>
    <property type="match status" value="1"/>
</dbReference>
<evidence type="ECO:0000256" key="1">
    <source>
        <dbReference type="RuleBase" id="RU369013"/>
    </source>
</evidence>
<keyword evidence="4" id="KW-1185">Reference proteome</keyword>
<comment type="caution">
    <text evidence="3">The sequence shown here is derived from an EMBL/GenBank/DDBJ whole genome shotgun (WGS) entry which is preliminary data.</text>
</comment>
<keyword evidence="1" id="KW-0813">Transport</keyword>
<feature type="non-terminal residue" evidence="3">
    <location>
        <position position="1"/>
    </location>
</feature>
<evidence type="ECO:0000313" key="3">
    <source>
        <dbReference type="EMBL" id="MED6243976.1"/>
    </source>
</evidence>
<keyword evidence="1" id="KW-0256">Endoplasmic reticulum</keyword>
<dbReference type="InterPro" id="IPR045888">
    <property type="entry name" value="Erv"/>
</dbReference>